<evidence type="ECO:0000259" key="4">
    <source>
        <dbReference type="Pfam" id="PF00849"/>
    </source>
</evidence>
<reference evidence="5" key="1">
    <citation type="submission" date="2022-04" db="EMBL/GenBank/DDBJ databases">
        <title>Roseomonas acroporae sp. nov., isolated from coral Acropora digitifera.</title>
        <authorList>
            <person name="Sun H."/>
        </authorList>
    </citation>
    <scope>NUCLEOTIDE SEQUENCE</scope>
    <source>
        <strain evidence="5">NAR14</strain>
    </source>
</reference>
<dbReference type="CDD" id="cd02869">
    <property type="entry name" value="PseudoU_synth_RluA_like"/>
    <property type="match status" value="1"/>
</dbReference>
<evidence type="ECO:0000256" key="1">
    <source>
        <dbReference type="ARBA" id="ARBA00010876"/>
    </source>
</evidence>
<dbReference type="GO" id="GO:0000455">
    <property type="term" value="P:enzyme-directed rRNA pseudouridine synthesis"/>
    <property type="evidence" value="ECO:0007669"/>
    <property type="project" value="TreeGrafter"/>
</dbReference>
<dbReference type="PANTHER" id="PTHR21600">
    <property type="entry name" value="MITOCHONDRIAL RNA PSEUDOURIDINE SYNTHASE"/>
    <property type="match status" value="1"/>
</dbReference>
<proteinExistence type="inferred from homology"/>
<dbReference type="PANTHER" id="PTHR21600:SF44">
    <property type="entry name" value="RIBOSOMAL LARGE SUBUNIT PSEUDOURIDINE SYNTHASE D"/>
    <property type="match status" value="1"/>
</dbReference>
<dbReference type="RefSeq" id="WP_248665707.1">
    <property type="nucleotide sequence ID" value="NZ_JALPRX010000014.1"/>
</dbReference>
<dbReference type="EMBL" id="JALPRX010000014">
    <property type="protein sequence ID" value="MCK8783583.1"/>
    <property type="molecule type" value="Genomic_DNA"/>
</dbReference>
<dbReference type="InterPro" id="IPR006224">
    <property type="entry name" value="PsdUridine_synth_RluA-like_CS"/>
</dbReference>
<sequence length="267" mass="28439">MPARQPRSPPGRLRTRHPSPASPPRPARLPAQPPPGLAARILLLDDTVLILDKPAGLPVHRGPSGGPSLEDWLPALALGKRRPPQPAHRLDTDTAGCLVLGRTRPALAELGALFAAGRARKTYWAIVSGEPRADRGEIDLPLRKVSTRATGWRMEAHPDGQPARTTWRVLGRGEGLAWLELRPHTGRTHQLRVHCAALGCPILGDARYGGVSATQPMHLMSQAIALPLNPPRHAVAPVPEAFRPAFLACGWKPGGSHGPGIGAVSPP</sequence>
<protein>
    <submittedName>
        <fullName evidence="5">RNA pseudouridine synthase</fullName>
    </submittedName>
</protein>
<comment type="caution">
    <text evidence="5">The sequence shown here is derived from an EMBL/GenBank/DDBJ whole genome shotgun (WGS) entry which is preliminary data.</text>
</comment>
<dbReference type="Pfam" id="PF00849">
    <property type="entry name" value="PseudoU_synth_2"/>
    <property type="match status" value="1"/>
</dbReference>
<dbReference type="GO" id="GO:0009982">
    <property type="term" value="F:pseudouridine synthase activity"/>
    <property type="evidence" value="ECO:0007669"/>
    <property type="project" value="InterPro"/>
</dbReference>
<name>A0A9X2BSI3_9PROT</name>
<evidence type="ECO:0000256" key="2">
    <source>
        <dbReference type="ARBA" id="ARBA00023235"/>
    </source>
</evidence>
<feature type="domain" description="Pseudouridine synthase RsuA/RluA-like" evidence="4">
    <location>
        <begin position="48"/>
        <end position="197"/>
    </location>
</feature>
<evidence type="ECO:0000313" key="5">
    <source>
        <dbReference type="EMBL" id="MCK8783583.1"/>
    </source>
</evidence>
<dbReference type="Proteomes" id="UP001139516">
    <property type="component" value="Unassembled WGS sequence"/>
</dbReference>
<gene>
    <name evidence="5" type="ORF">M0638_04210</name>
</gene>
<dbReference type="InterPro" id="IPR020103">
    <property type="entry name" value="PsdUridine_synth_cat_dom_sf"/>
</dbReference>
<dbReference type="GO" id="GO:0003723">
    <property type="term" value="F:RNA binding"/>
    <property type="evidence" value="ECO:0007669"/>
    <property type="project" value="InterPro"/>
</dbReference>
<dbReference type="GO" id="GO:0140098">
    <property type="term" value="F:catalytic activity, acting on RNA"/>
    <property type="evidence" value="ECO:0007669"/>
    <property type="project" value="UniProtKB-ARBA"/>
</dbReference>
<dbReference type="PROSITE" id="PS01129">
    <property type="entry name" value="PSI_RLU"/>
    <property type="match status" value="1"/>
</dbReference>
<dbReference type="InterPro" id="IPR006145">
    <property type="entry name" value="PsdUridine_synth_RsuA/RluA"/>
</dbReference>
<keyword evidence="6" id="KW-1185">Reference proteome</keyword>
<evidence type="ECO:0000256" key="3">
    <source>
        <dbReference type="SAM" id="MobiDB-lite"/>
    </source>
</evidence>
<comment type="similarity">
    <text evidence="1">Belongs to the pseudouridine synthase RluA family.</text>
</comment>
<evidence type="ECO:0000313" key="6">
    <source>
        <dbReference type="Proteomes" id="UP001139516"/>
    </source>
</evidence>
<feature type="region of interest" description="Disordered" evidence="3">
    <location>
        <begin position="1"/>
        <end position="34"/>
    </location>
</feature>
<accession>A0A9X2BSI3</accession>
<dbReference type="InterPro" id="IPR050188">
    <property type="entry name" value="RluA_PseudoU_synthase"/>
</dbReference>
<dbReference type="Gene3D" id="3.30.2350.10">
    <property type="entry name" value="Pseudouridine synthase"/>
    <property type="match status" value="1"/>
</dbReference>
<organism evidence="5 6">
    <name type="scientific">Roseomonas acroporae</name>
    <dbReference type="NCBI Taxonomy" id="2937791"/>
    <lineage>
        <taxon>Bacteria</taxon>
        <taxon>Pseudomonadati</taxon>
        <taxon>Pseudomonadota</taxon>
        <taxon>Alphaproteobacteria</taxon>
        <taxon>Acetobacterales</taxon>
        <taxon>Roseomonadaceae</taxon>
        <taxon>Roseomonas</taxon>
    </lineage>
</organism>
<dbReference type="SUPFAM" id="SSF55120">
    <property type="entry name" value="Pseudouridine synthase"/>
    <property type="match status" value="1"/>
</dbReference>
<dbReference type="AlphaFoldDB" id="A0A9X2BSI3"/>
<keyword evidence="2" id="KW-0413">Isomerase</keyword>
<feature type="compositionally biased region" description="Pro residues" evidence="3">
    <location>
        <begin position="20"/>
        <end position="34"/>
    </location>
</feature>